<accession>A0A5C8ENY9</accession>
<dbReference type="AlphaFoldDB" id="A0A5C8ENY9"/>
<evidence type="ECO:0000313" key="3">
    <source>
        <dbReference type="Proteomes" id="UP000322814"/>
    </source>
</evidence>
<dbReference type="GO" id="GO:0005737">
    <property type="term" value="C:cytoplasm"/>
    <property type="evidence" value="ECO:0007669"/>
    <property type="project" value="TreeGrafter"/>
</dbReference>
<dbReference type="InterPro" id="IPR036291">
    <property type="entry name" value="NAD(P)-bd_dom_sf"/>
</dbReference>
<gene>
    <name evidence="2" type="ORF">EPJ78_00350</name>
</gene>
<dbReference type="PROSITE" id="PS00061">
    <property type="entry name" value="ADH_SHORT"/>
    <property type="match status" value="1"/>
</dbReference>
<protein>
    <submittedName>
        <fullName evidence="2">SDR family NAD(P)-dependent oxidoreductase</fullName>
    </submittedName>
</protein>
<evidence type="ECO:0000313" key="2">
    <source>
        <dbReference type="EMBL" id="TXJ39516.1"/>
    </source>
</evidence>
<dbReference type="EMBL" id="SAYB01000001">
    <property type="protein sequence ID" value="TXJ39516.1"/>
    <property type="molecule type" value="Genomic_DNA"/>
</dbReference>
<evidence type="ECO:0000256" key="1">
    <source>
        <dbReference type="RuleBase" id="RU000363"/>
    </source>
</evidence>
<comment type="similarity">
    <text evidence="1">Belongs to the short-chain dehydrogenases/reductases (SDR) family.</text>
</comment>
<organism evidence="2 3">
    <name type="scientific">Brachyspira aalborgi</name>
    <dbReference type="NCBI Taxonomy" id="29522"/>
    <lineage>
        <taxon>Bacteria</taxon>
        <taxon>Pseudomonadati</taxon>
        <taxon>Spirochaetota</taxon>
        <taxon>Spirochaetia</taxon>
        <taxon>Brachyspirales</taxon>
        <taxon>Brachyspiraceae</taxon>
        <taxon>Brachyspira</taxon>
    </lineage>
</organism>
<dbReference type="PANTHER" id="PTHR43544:SF32">
    <property type="entry name" value="CHAIN DEHYDROGENASE, PUTATIVE (AFU_ORTHOLOGUE AFUA_5G01530)-RELATED"/>
    <property type="match status" value="1"/>
</dbReference>
<dbReference type="InterPro" id="IPR020904">
    <property type="entry name" value="Sc_DH/Rdtase_CS"/>
</dbReference>
<dbReference type="Gene3D" id="3.40.50.720">
    <property type="entry name" value="NAD(P)-binding Rossmann-like Domain"/>
    <property type="match status" value="1"/>
</dbReference>
<name>A0A5C8ENY9_9SPIR</name>
<comment type="caution">
    <text evidence="2">The sequence shown here is derived from an EMBL/GenBank/DDBJ whole genome shotgun (WGS) entry which is preliminary data.</text>
</comment>
<dbReference type="Proteomes" id="UP000322814">
    <property type="component" value="Unassembled WGS sequence"/>
</dbReference>
<proteinExistence type="inferred from homology"/>
<dbReference type="InterPro" id="IPR002347">
    <property type="entry name" value="SDR_fam"/>
</dbReference>
<reference evidence="2 3" key="1">
    <citation type="journal article" date="1992" name="Lakartidningen">
        <title>[Penicillin V and not amoxicillin is the first choice preparation in acute otitis].</title>
        <authorList>
            <person name="Kamme C."/>
            <person name="Lundgren K."/>
            <person name="Prellner K."/>
        </authorList>
    </citation>
    <scope>NUCLEOTIDE SEQUENCE [LARGE SCALE GENOMIC DNA]</scope>
    <source>
        <strain evidence="2 3">PC4580III</strain>
    </source>
</reference>
<dbReference type="SUPFAM" id="SSF51735">
    <property type="entry name" value="NAD(P)-binding Rossmann-fold domains"/>
    <property type="match status" value="1"/>
</dbReference>
<sequence length="329" mass="38344">MKIDLRKLLKMWINWLGGFRLENGEINLERKFLKEFKFMERIMKKTIFITGGNRGIGFQLCRKFATQYNFKVYMGARDLHKAKQSINKIGSENIIPIEIDIEFEESILKAYKEYLRIKHKDEKLDIFINNAAAQLDWSPNEWHIKTLEIPIELLDRIYRINTFGCILTTKYFVDSMQSGSRIVNVTSGAGELWDNNALKDFQIGYASSKTALMMVTKKLSAAVRDKNIYVNCVCPDWCKTSMGGGEIDAPNTASDGANSIIKACFLDNENPPSGKYFRNGYEIPVDIYCFGNYKQLERKFENINKNIDKIAWWIPIRKWRDKFRKKMLE</sequence>
<dbReference type="GO" id="GO:0019748">
    <property type="term" value="P:secondary metabolic process"/>
    <property type="evidence" value="ECO:0007669"/>
    <property type="project" value="TreeGrafter"/>
</dbReference>
<dbReference type="PRINTS" id="PR00081">
    <property type="entry name" value="GDHRDH"/>
</dbReference>
<dbReference type="InterPro" id="IPR051468">
    <property type="entry name" value="Fungal_SecMetab_SDRs"/>
</dbReference>
<dbReference type="PANTHER" id="PTHR43544">
    <property type="entry name" value="SHORT-CHAIN DEHYDROGENASE/REDUCTASE"/>
    <property type="match status" value="1"/>
</dbReference>
<dbReference type="GO" id="GO:0016491">
    <property type="term" value="F:oxidoreductase activity"/>
    <property type="evidence" value="ECO:0007669"/>
    <property type="project" value="TreeGrafter"/>
</dbReference>
<dbReference type="PRINTS" id="PR00080">
    <property type="entry name" value="SDRFAMILY"/>
</dbReference>
<dbReference type="Pfam" id="PF00106">
    <property type="entry name" value="adh_short"/>
    <property type="match status" value="1"/>
</dbReference>